<proteinExistence type="predicted"/>
<dbReference type="Pfam" id="PF00550">
    <property type="entry name" value="PP-binding"/>
    <property type="match status" value="1"/>
</dbReference>
<keyword evidence="3" id="KW-1185">Reference proteome</keyword>
<sequence length="89" mass="10081">MNRPAEIKRFLISEFLPDLSADQLDPDYDLLATGVIDSLQVVRVVNWVTTRYGIPLDQVEITPGDFRSVNAIDAFVTAFEETRNHHVHA</sequence>
<name>A0A3S9PE69_STRLT</name>
<protein>
    <submittedName>
        <fullName evidence="2">Acyl carrier protein</fullName>
    </submittedName>
</protein>
<dbReference type="Gene3D" id="1.10.1200.10">
    <property type="entry name" value="ACP-like"/>
    <property type="match status" value="1"/>
</dbReference>
<evidence type="ECO:0000313" key="2">
    <source>
        <dbReference type="EMBL" id="AZQ70670.1"/>
    </source>
</evidence>
<evidence type="ECO:0000259" key="1">
    <source>
        <dbReference type="Pfam" id="PF00550"/>
    </source>
</evidence>
<gene>
    <name evidence="2" type="ORF">EKH77_05045</name>
</gene>
<dbReference type="Proteomes" id="UP000267900">
    <property type="component" value="Chromosome"/>
</dbReference>
<accession>A0A3S9PE69</accession>
<dbReference type="RefSeq" id="WP_126913232.1">
    <property type="nucleotide sequence ID" value="NZ_CP034587.1"/>
</dbReference>
<dbReference type="EMBL" id="CP034587">
    <property type="protein sequence ID" value="AZQ70670.1"/>
    <property type="molecule type" value="Genomic_DNA"/>
</dbReference>
<dbReference type="OrthoDB" id="2625323at2"/>
<reference evidence="2 3" key="1">
    <citation type="submission" date="2018-12" db="EMBL/GenBank/DDBJ databases">
        <title>The whole draft genome of Streptomyce luteoverticillatus CGMCC 15060.</title>
        <authorList>
            <person name="Feng Z."/>
            <person name="Chen G."/>
            <person name="Zhang J."/>
            <person name="Zhu H."/>
            <person name="Yu X."/>
            <person name="Zhang W."/>
            <person name="Zhang X."/>
        </authorList>
    </citation>
    <scope>NUCLEOTIDE SEQUENCE [LARGE SCALE GENOMIC DNA]</scope>
    <source>
        <strain evidence="2 3">CGMCC 15060</strain>
    </source>
</reference>
<organism evidence="2 3">
    <name type="scientific">Streptomyces luteoverticillatus</name>
    <name type="common">Streptoverticillium luteoverticillatus</name>
    <dbReference type="NCBI Taxonomy" id="66425"/>
    <lineage>
        <taxon>Bacteria</taxon>
        <taxon>Bacillati</taxon>
        <taxon>Actinomycetota</taxon>
        <taxon>Actinomycetes</taxon>
        <taxon>Kitasatosporales</taxon>
        <taxon>Streptomycetaceae</taxon>
        <taxon>Streptomyces</taxon>
    </lineage>
</organism>
<dbReference type="AlphaFoldDB" id="A0A3S9PE69"/>
<dbReference type="SUPFAM" id="SSF47336">
    <property type="entry name" value="ACP-like"/>
    <property type="match status" value="1"/>
</dbReference>
<feature type="domain" description="Carrier" evidence="1">
    <location>
        <begin position="14"/>
        <end position="61"/>
    </location>
</feature>
<dbReference type="InterPro" id="IPR009081">
    <property type="entry name" value="PP-bd_ACP"/>
</dbReference>
<dbReference type="InterPro" id="IPR036736">
    <property type="entry name" value="ACP-like_sf"/>
</dbReference>
<evidence type="ECO:0000313" key="3">
    <source>
        <dbReference type="Proteomes" id="UP000267900"/>
    </source>
</evidence>